<gene>
    <name evidence="2" type="ORF">GCM10010406_42520</name>
</gene>
<evidence type="ECO:0000313" key="3">
    <source>
        <dbReference type="Proteomes" id="UP001501358"/>
    </source>
</evidence>
<feature type="region of interest" description="Disordered" evidence="1">
    <location>
        <begin position="78"/>
        <end position="99"/>
    </location>
</feature>
<comment type="caution">
    <text evidence="2">The sequence shown here is derived from an EMBL/GenBank/DDBJ whole genome shotgun (WGS) entry which is preliminary data.</text>
</comment>
<dbReference type="Proteomes" id="UP001501358">
    <property type="component" value="Unassembled WGS sequence"/>
</dbReference>
<accession>A0ABP5ZQ52</accession>
<dbReference type="RefSeq" id="WP_344384791.1">
    <property type="nucleotide sequence ID" value="NZ_BAAATA010000030.1"/>
</dbReference>
<protein>
    <submittedName>
        <fullName evidence="2">Uncharacterized protein</fullName>
    </submittedName>
</protein>
<sequence length="163" mass="17509">MRGGGERVPAAARRAAVLGRDGYWCECAAVPLGPCRAVLLAGYRARSPRLALRWMRVQARRLAARLAPEPGAPWLRGAPLHAVPAAGPGSSPSPDPASVLRTWQEDGDEQARALDEVSAGGLYLLPVPDDDVLYTLSARPLLPVRPFDWTPIDSCADLSRTDH</sequence>
<evidence type="ECO:0000313" key="2">
    <source>
        <dbReference type="EMBL" id="GAA2501527.1"/>
    </source>
</evidence>
<evidence type="ECO:0000256" key="1">
    <source>
        <dbReference type="SAM" id="MobiDB-lite"/>
    </source>
</evidence>
<keyword evidence="3" id="KW-1185">Reference proteome</keyword>
<reference evidence="3" key="1">
    <citation type="journal article" date="2019" name="Int. J. Syst. Evol. Microbiol.">
        <title>The Global Catalogue of Microorganisms (GCM) 10K type strain sequencing project: providing services to taxonomists for standard genome sequencing and annotation.</title>
        <authorList>
            <consortium name="The Broad Institute Genomics Platform"/>
            <consortium name="The Broad Institute Genome Sequencing Center for Infectious Disease"/>
            <person name="Wu L."/>
            <person name="Ma J."/>
        </authorList>
    </citation>
    <scope>NUCLEOTIDE SEQUENCE [LARGE SCALE GENOMIC DNA]</scope>
    <source>
        <strain evidence="3">JCM 6307</strain>
    </source>
</reference>
<name>A0ABP5ZQ52_9ACTN</name>
<feature type="compositionally biased region" description="Low complexity" evidence="1">
    <location>
        <begin position="82"/>
        <end position="99"/>
    </location>
</feature>
<proteinExistence type="predicted"/>
<organism evidence="2 3">
    <name type="scientific">Streptomyces thermolineatus</name>
    <dbReference type="NCBI Taxonomy" id="44033"/>
    <lineage>
        <taxon>Bacteria</taxon>
        <taxon>Bacillati</taxon>
        <taxon>Actinomycetota</taxon>
        <taxon>Actinomycetes</taxon>
        <taxon>Kitasatosporales</taxon>
        <taxon>Streptomycetaceae</taxon>
        <taxon>Streptomyces</taxon>
    </lineage>
</organism>
<dbReference type="EMBL" id="BAAATA010000030">
    <property type="protein sequence ID" value="GAA2501527.1"/>
    <property type="molecule type" value="Genomic_DNA"/>
</dbReference>